<dbReference type="Gene3D" id="2.30.110.50">
    <property type="match status" value="1"/>
</dbReference>
<protein>
    <submittedName>
        <fullName evidence="1">Type VI secretion system tip protein VgrG</fullName>
    </submittedName>
</protein>
<dbReference type="EMBL" id="JBDLYL010000054">
    <property type="protein sequence ID" value="MEN8643038.1"/>
    <property type="molecule type" value="Genomic_DNA"/>
</dbReference>
<organism evidence="1 2">
    <name type="scientific">Pseudomonas sichuanensis</name>
    <dbReference type="NCBI Taxonomy" id="2213015"/>
    <lineage>
        <taxon>Bacteria</taxon>
        <taxon>Pseudomonadati</taxon>
        <taxon>Pseudomonadota</taxon>
        <taxon>Gammaproteobacteria</taxon>
        <taxon>Pseudomonadales</taxon>
        <taxon>Pseudomonadaceae</taxon>
        <taxon>Pseudomonas</taxon>
    </lineage>
</organism>
<feature type="non-terminal residue" evidence="1">
    <location>
        <position position="70"/>
    </location>
</feature>
<name>A0ABV0DMW4_9PSED</name>
<keyword evidence="2" id="KW-1185">Reference proteome</keyword>
<accession>A0ABV0DMW4</accession>
<reference evidence="1 2" key="1">
    <citation type="submission" date="2024-05" db="EMBL/GenBank/DDBJ databases">
        <title>Sequence of Lycoming College course isolates.</title>
        <authorList>
            <person name="Reigle C.A."/>
            <person name="Newman J.D."/>
        </authorList>
    </citation>
    <scope>NUCLEOTIDE SEQUENCE [LARGE SCALE GENOMIC DNA]</scope>
    <source>
        <strain evidence="1 2">CAR-09</strain>
    </source>
</reference>
<dbReference type="Proteomes" id="UP001424532">
    <property type="component" value="Unassembled WGS sequence"/>
</dbReference>
<sequence>MFDSTLTDRLRFHVPAVQHDLQVLAFKGDDAISRLFSFDIELVSENPRLPLEPMLNQPAFLAFDDKGAGV</sequence>
<evidence type="ECO:0000313" key="2">
    <source>
        <dbReference type="Proteomes" id="UP001424532"/>
    </source>
</evidence>
<dbReference type="SUPFAM" id="SSF69279">
    <property type="entry name" value="Phage tail proteins"/>
    <property type="match status" value="1"/>
</dbReference>
<evidence type="ECO:0000313" key="1">
    <source>
        <dbReference type="EMBL" id="MEN8643038.1"/>
    </source>
</evidence>
<gene>
    <name evidence="1" type="ORF">ABFE88_25600</name>
</gene>
<proteinExistence type="predicted"/>
<comment type="caution">
    <text evidence="1">The sequence shown here is derived from an EMBL/GenBank/DDBJ whole genome shotgun (WGS) entry which is preliminary data.</text>
</comment>